<dbReference type="RefSeq" id="WP_394829841.1">
    <property type="nucleotide sequence ID" value="NZ_CP089984.1"/>
</dbReference>
<gene>
    <name evidence="7" type="ORF">LZC94_24125</name>
</gene>
<keyword evidence="3 6" id="KW-0812">Transmembrane</keyword>
<feature type="transmembrane region" description="Helical" evidence="6">
    <location>
        <begin position="217"/>
        <end position="241"/>
    </location>
</feature>
<feature type="transmembrane region" description="Helical" evidence="6">
    <location>
        <begin position="132"/>
        <end position="151"/>
    </location>
</feature>
<evidence type="ECO:0000256" key="2">
    <source>
        <dbReference type="ARBA" id="ARBA00022475"/>
    </source>
</evidence>
<keyword evidence="5 6" id="KW-0472">Membrane</keyword>
<protein>
    <submittedName>
        <fullName evidence="7">Flippase-like domain-containing protein</fullName>
    </submittedName>
</protein>
<sequence>MPVESTPMAEPRTGVPVRRILAVMLIFVAVYGAFAVYTGLEKIAGSLESFAYSSFLAACGLAFCNYVVRYFKWEFYLARLDIRGIPKVDSFFTFLSGFILTISPGKVGEVFKSLVLRETHGVPIERTAPIVIAERVTDLIGIIVLIVLGSIGFSGGLVWAGAGAVVVAALLIVVASRRISMGIIAMVGRMPGKVGKLAPKLHDAYESLATLVAPQNLFVPTVLSIAAWAFECLSLWVLLAGFQQTTSVLLCTFFYATSTLAGALVPVPGGLGITEGALQRQMMELGHVSEGTSTAAMLLVRFATLWFAVLLGFVALSALKRRHPTLFAAKG</sequence>
<keyword evidence="2" id="KW-1003">Cell membrane</keyword>
<evidence type="ECO:0000256" key="5">
    <source>
        <dbReference type="ARBA" id="ARBA00023136"/>
    </source>
</evidence>
<dbReference type="InterPro" id="IPR022791">
    <property type="entry name" value="L-PG_synthase/AglD"/>
</dbReference>
<evidence type="ECO:0000256" key="1">
    <source>
        <dbReference type="ARBA" id="ARBA00004651"/>
    </source>
</evidence>
<feature type="transmembrane region" description="Helical" evidence="6">
    <location>
        <begin position="295"/>
        <end position="319"/>
    </location>
</feature>
<evidence type="ECO:0000256" key="4">
    <source>
        <dbReference type="ARBA" id="ARBA00022989"/>
    </source>
</evidence>
<feature type="transmembrane region" description="Helical" evidence="6">
    <location>
        <begin position="253"/>
        <end position="274"/>
    </location>
</feature>
<name>A0ABZ2MCI0_9BACT</name>
<dbReference type="PANTHER" id="PTHR39087:SF2">
    <property type="entry name" value="UPF0104 MEMBRANE PROTEIN MJ1595"/>
    <property type="match status" value="1"/>
</dbReference>
<evidence type="ECO:0000313" key="8">
    <source>
        <dbReference type="Proteomes" id="UP001370348"/>
    </source>
</evidence>
<organism evidence="7 8">
    <name type="scientific">Pendulispora albinea</name>
    <dbReference type="NCBI Taxonomy" id="2741071"/>
    <lineage>
        <taxon>Bacteria</taxon>
        <taxon>Pseudomonadati</taxon>
        <taxon>Myxococcota</taxon>
        <taxon>Myxococcia</taxon>
        <taxon>Myxococcales</taxon>
        <taxon>Sorangiineae</taxon>
        <taxon>Pendulisporaceae</taxon>
        <taxon>Pendulispora</taxon>
    </lineage>
</organism>
<proteinExistence type="predicted"/>
<comment type="subcellular location">
    <subcellularLocation>
        <location evidence="1">Cell membrane</location>
        <topology evidence="1">Multi-pass membrane protein</topology>
    </subcellularLocation>
</comment>
<evidence type="ECO:0000313" key="7">
    <source>
        <dbReference type="EMBL" id="WXB20237.1"/>
    </source>
</evidence>
<dbReference type="Proteomes" id="UP001370348">
    <property type="component" value="Chromosome"/>
</dbReference>
<feature type="transmembrane region" description="Helical" evidence="6">
    <location>
        <begin position="50"/>
        <end position="71"/>
    </location>
</feature>
<keyword evidence="4 6" id="KW-1133">Transmembrane helix</keyword>
<dbReference type="NCBIfam" id="TIGR00374">
    <property type="entry name" value="flippase-like domain"/>
    <property type="match status" value="1"/>
</dbReference>
<feature type="transmembrane region" description="Helical" evidence="6">
    <location>
        <begin position="20"/>
        <end position="38"/>
    </location>
</feature>
<dbReference type="PANTHER" id="PTHR39087">
    <property type="entry name" value="UPF0104 MEMBRANE PROTEIN MJ1595"/>
    <property type="match status" value="1"/>
</dbReference>
<dbReference type="Pfam" id="PF03706">
    <property type="entry name" value="LPG_synthase_TM"/>
    <property type="match status" value="1"/>
</dbReference>
<keyword evidence="8" id="KW-1185">Reference proteome</keyword>
<evidence type="ECO:0000256" key="3">
    <source>
        <dbReference type="ARBA" id="ARBA00022692"/>
    </source>
</evidence>
<accession>A0ABZ2MCI0</accession>
<dbReference type="EMBL" id="CP089984">
    <property type="protein sequence ID" value="WXB20237.1"/>
    <property type="molecule type" value="Genomic_DNA"/>
</dbReference>
<evidence type="ECO:0000256" key="6">
    <source>
        <dbReference type="SAM" id="Phobius"/>
    </source>
</evidence>
<reference evidence="7 8" key="1">
    <citation type="submission" date="2021-12" db="EMBL/GenBank/DDBJ databases">
        <title>Discovery of the Pendulisporaceae a myxobacterial family with distinct sporulation behavior and unique specialized metabolism.</title>
        <authorList>
            <person name="Garcia R."/>
            <person name="Popoff A."/>
            <person name="Bader C.D."/>
            <person name="Loehr J."/>
            <person name="Walesch S."/>
            <person name="Walt C."/>
            <person name="Boldt J."/>
            <person name="Bunk B."/>
            <person name="Haeckl F.J.F.P.J."/>
            <person name="Gunesch A.P."/>
            <person name="Birkelbach J."/>
            <person name="Nuebel U."/>
            <person name="Pietschmann T."/>
            <person name="Bach T."/>
            <person name="Mueller R."/>
        </authorList>
    </citation>
    <scope>NUCLEOTIDE SEQUENCE [LARGE SCALE GENOMIC DNA]</scope>
    <source>
        <strain evidence="7 8">MSr11954</strain>
    </source>
</reference>